<feature type="binding site" evidence="12">
    <location>
        <position position="143"/>
    </location>
    <ligand>
        <name>Zn(2+)</name>
        <dbReference type="ChEBI" id="CHEBI:29105"/>
        <label>1</label>
    </ligand>
</feature>
<evidence type="ECO:0000256" key="7">
    <source>
        <dbReference type="ARBA" id="ARBA00022801"/>
    </source>
</evidence>
<keyword evidence="3" id="KW-0472">Membrane</keyword>
<feature type="binding site" evidence="12">
    <location>
        <position position="135"/>
    </location>
    <ligand>
        <name>Ca(2+)</name>
        <dbReference type="ChEBI" id="CHEBI:29108"/>
        <label>3</label>
    </ligand>
</feature>
<feature type="binding site" evidence="12">
    <location>
        <position position="130"/>
    </location>
    <ligand>
        <name>Zn(2+)</name>
        <dbReference type="ChEBI" id="CHEBI:29105"/>
        <label>1</label>
    </ligand>
</feature>
<evidence type="ECO:0000256" key="10">
    <source>
        <dbReference type="ARBA" id="ARBA00023145"/>
    </source>
</evidence>
<dbReference type="Proteomes" id="UP001165190">
    <property type="component" value="Unassembled WGS sequence"/>
</dbReference>
<dbReference type="GO" id="GO:0004222">
    <property type="term" value="F:metalloendopeptidase activity"/>
    <property type="evidence" value="ECO:0007669"/>
    <property type="project" value="InterPro"/>
</dbReference>
<feature type="active site" evidence="11">
    <location>
        <position position="180"/>
    </location>
</feature>
<sequence>MLDNSLESALKAYQQHYRLKVTGRMDSGTMETMSIPRCGVPDVFNDSNDSVKFSTVANYSFFEGIPRWGKHRLTYKFRSSAHVISVLRLRPIIARALQKWAVVSKFTFCEERFFGRSNIVLGFHRRAHGDYFPFDGPGNVLAHAFAPRIGAIHFDADEIWSSNNLTRSYQIHLESVSVHELGHILGLGHNRDPDATMYAYYMPGSIKGDLGQDDIDGIRALYSD</sequence>
<dbReference type="InterPro" id="IPR021158">
    <property type="entry name" value="Pept_M10A_Zn_BS"/>
</dbReference>
<dbReference type="InterPro" id="IPR002477">
    <property type="entry name" value="Peptidoglycan-bd-like"/>
</dbReference>
<dbReference type="GO" id="GO:0005886">
    <property type="term" value="C:plasma membrane"/>
    <property type="evidence" value="ECO:0007669"/>
    <property type="project" value="UniProtKB-SubCell"/>
</dbReference>
<keyword evidence="12" id="KW-0106">Calcium</keyword>
<name>A0A9W7INA3_HIBTR</name>
<evidence type="ECO:0000256" key="12">
    <source>
        <dbReference type="PIRSR" id="PIRSR621190-2"/>
    </source>
</evidence>
<keyword evidence="9" id="KW-0482">Metalloprotease</keyword>
<feature type="binding site" evidence="12">
    <location>
        <position position="128"/>
    </location>
    <ligand>
        <name>Zn(2+)</name>
        <dbReference type="ChEBI" id="CHEBI:29105"/>
        <label>1</label>
    </ligand>
</feature>
<evidence type="ECO:0000256" key="2">
    <source>
        <dbReference type="ARBA" id="ARBA00009614"/>
    </source>
</evidence>
<evidence type="ECO:0000256" key="5">
    <source>
        <dbReference type="ARBA" id="ARBA00022723"/>
    </source>
</evidence>
<dbReference type="Gene3D" id="3.40.390.10">
    <property type="entry name" value="Collagenase (Catalytic Domain)"/>
    <property type="match status" value="1"/>
</dbReference>
<feature type="short sequence motif" description="Cysteine switch" evidence="13">
    <location>
        <begin position="36"/>
        <end position="43"/>
    </location>
</feature>
<evidence type="ECO:0000313" key="16">
    <source>
        <dbReference type="Proteomes" id="UP001165190"/>
    </source>
</evidence>
<feature type="binding site" evidence="12">
    <location>
        <position position="155"/>
    </location>
    <ligand>
        <name>Ca(2+)</name>
        <dbReference type="ChEBI" id="CHEBI:29108"/>
        <label>3</label>
    </ligand>
</feature>
<dbReference type="PANTHER" id="PTHR10201">
    <property type="entry name" value="MATRIX METALLOPROTEINASE"/>
    <property type="match status" value="1"/>
</dbReference>
<feature type="binding site" evidence="12">
    <location>
        <position position="158"/>
    </location>
    <ligand>
        <name>Ca(2+)</name>
        <dbReference type="ChEBI" id="CHEBI:29108"/>
        <label>3</label>
    </ligand>
</feature>
<comment type="cofactor">
    <cofactor evidence="12">
        <name>Ca(2+)</name>
        <dbReference type="ChEBI" id="CHEBI:29108"/>
    </cofactor>
    <text evidence="12">Can bind about 5 Ca(2+) ions per subunit.</text>
</comment>
<evidence type="ECO:0000256" key="4">
    <source>
        <dbReference type="ARBA" id="ARBA00022670"/>
    </source>
</evidence>
<dbReference type="Pfam" id="PF00413">
    <property type="entry name" value="Peptidase_M10"/>
    <property type="match status" value="1"/>
</dbReference>
<feature type="binding site" evidence="12">
    <location>
        <position position="183"/>
    </location>
    <ligand>
        <name>Zn(2+)</name>
        <dbReference type="ChEBI" id="CHEBI:29105"/>
        <label>2</label>
        <note>catalytic</note>
    </ligand>
</feature>
<keyword evidence="5 12" id="KW-0479">Metal-binding</keyword>
<evidence type="ECO:0000256" key="9">
    <source>
        <dbReference type="ARBA" id="ARBA00023049"/>
    </source>
</evidence>
<keyword evidence="16" id="KW-1185">Reference proteome</keyword>
<gene>
    <name evidence="15" type="ORF">HRI_003487900</name>
</gene>
<dbReference type="GO" id="GO:0008270">
    <property type="term" value="F:zinc ion binding"/>
    <property type="evidence" value="ECO:0007669"/>
    <property type="project" value="InterPro"/>
</dbReference>
<protein>
    <recommendedName>
        <fullName evidence="14">Peptidase metallopeptidase domain-containing protein</fullName>
    </recommendedName>
</protein>
<dbReference type="SMART" id="SM00235">
    <property type="entry name" value="ZnMc"/>
    <property type="match status" value="1"/>
</dbReference>
<feature type="binding site" evidence="12">
    <location>
        <position position="136"/>
    </location>
    <ligand>
        <name>Ca(2+)</name>
        <dbReference type="ChEBI" id="CHEBI:29108"/>
        <label>3</label>
    </ligand>
</feature>
<evidence type="ECO:0000256" key="11">
    <source>
        <dbReference type="PIRSR" id="PIRSR621190-1"/>
    </source>
</evidence>
<feature type="binding site" description="in inhibited form" evidence="12">
    <location>
        <position position="38"/>
    </location>
    <ligand>
        <name>Zn(2+)</name>
        <dbReference type="ChEBI" id="CHEBI:29105"/>
        <label>2</label>
        <note>catalytic</note>
    </ligand>
</feature>
<keyword evidence="3" id="KW-0336">GPI-anchor</keyword>
<evidence type="ECO:0000256" key="13">
    <source>
        <dbReference type="PIRSR" id="PIRSR621190-5"/>
    </source>
</evidence>
<dbReference type="Pfam" id="PF01471">
    <property type="entry name" value="PG_binding_1"/>
    <property type="match status" value="1"/>
</dbReference>
<dbReference type="SUPFAM" id="SSF55486">
    <property type="entry name" value="Metalloproteases ('zincins'), catalytic domain"/>
    <property type="match status" value="1"/>
</dbReference>
<comment type="subcellular location">
    <subcellularLocation>
        <location evidence="1">Cell membrane</location>
        <topology evidence="1">Lipid-anchor</topology>
        <topology evidence="1">GPI-anchor</topology>
        <orientation evidence="1">Extracellular side</orientation>
    </subcellularLocation>
</comment>
<dbReference type="GO" id="GO:0031012">
    <property type="term" value="C:extracellular matrix"/>
    <property type="evidence" value="ECO:0007669"/>
    <property type="project" value="InterPro"/>
</dbReference>
<feature type="binding site" evidence="12">
    <location>
        <position position="197"/>
    </location>
    <ligand>
        <name>Zn(2+)</name>
        <dbReference type="ChEBI" id="CHEBI:29105"/>
        <label>2</label>
        <note>catalytic</note>
    </ligand>
</feature>
<comment type="cofactor">
    <cofactor evidence="12">
        <name>Zn(2+)</name>
        <dbReference type="ChEBI" id="CHEBI:29105"/>
    </cofactor>
    <text evidence="12">Binds 2 Zn(2+) ions per subunit.</text>
</comment>
<comment type="caution">
    <text evidence="15">The sequence shown here is derived from an EMBL/GenBank/DDBJ whole genome shotgun (WGS) entry which is preliminary data.</text>
</comment>
<evidence type="ECO:0000256" key="3">
    <source>
        <dbReference type="ARBA" id="ARBA00022622"/>
    </source>
</evidence>
<dbReference type="PRINTS" id="PR00138">
    <property type="entry name" value="MATRIXIN"/>
</dbReference>
<dbReference type="EMBL" id="BSYR01000031">
    <property type="protein sequence ID" value="GMI98186.1"/>
    <property type="molecule type" value="Genomic_DNA"/>
</dbReference>
<dbReference type="GO" id="GO:0030574">
    <property type="term" value="P:collagen catabolic process"/>
    <property type="evidence" value="ECO:0007669"/>
    <property type="project" value="TreeGrafter"/>
</dbReference>
<feature type="binding site" evidence="12">
    <location>
        <position position="158"/>
    </location>
    <ligand>
        <name>Ca(2+)</name>
        <dbReference type="ChEBI" id="CHEBI:29108"/>
        <label>1</label>
    </ligand>
</feature>
<dbReference type="OrthoDB" id="406838at2759"/>
<feature type="binding site" evidence="12">
    <location>
        <position position="189"/>
    </location>
    <ligand>
        <name>Zn(2+)</name>
        <dbReference type="ChEBI" id="CHEBI:29105"/>
        <label>2</label>
        <note>catalytic</note>
    </ligand>
</feature>
<feature type="domain" description="Peptidase metallopeptidase" evidence="14">
    <location>
        <begin position="64"/>
        <end position="224"/>
    </location>
</feature>
<keyword evidence="6" id="KW-0732">Signal</keyword>
<feature type="binding site" evidence="12">
    <location>
        <position position="179"/>
    </location>
    <ligand>
        <name>Zn(2+)</name>
        <dbReference type="ChEBI" id="CHEBI:29105"/>
        <label>2</label>
        <note>catalytic</note>
    </ligand>
</feature>
<dbReference type="InterPro" id="IPR006026">
    <property type="entry name" value="Peptidase_Metallo"/>
</dbReference>
<evidence type="ECO:0000256" key="6">
    <source>
        <dbReference type="ARBA" id="ARBA00022729"/>
    </source>
</evidence>
<dbReference type="AlphaFoldDB" id="A0A9W7INA3"/>
<dbReference type="InterPro" id="IPR021190">
    <property type="entry name" value="Pept_M10A"/>
</dbReference>
<proteinExistence type="inferred from homology"/>
<keyword evidence="3" id="KW-0449">Lipoprotein</keyword>
<evidence type="ECO:0000256" key="8">
    <source>
        <dbReference type="ARBA" id="ARBA00022833"/>
    </source>
</evidence>
<dbReference type="GO" id="GO:0030198">
    <property type="term" value="P:extracellular matrix organization"/>
    <property type="evidence" value="ECO:0007669"/>
    <property type="project" value="TreeGrafter"/>
</dbReference>
<accession>A0A9W7INA3</accession>
<evidence type="ECO:0000259" key="14">
    <source>
        <dbReference type="SMART" id="SM00235"/>
    </source>
</evidence>
<dbReference type="GO" id="GO:0098552">
    <property type="term" value="C:side of membrane"/>
    <property type="evidence" value="ECO:0007669"/>
    <property type="project" value="UniProtKB-KW"/>
</dbReference>
<dbReference type="InterPro" id="IPR033739">
    <property type="entry name" value="M10A_MMP"/>
</dbReference>
<dbReference type="PROSITE" id="PS00546">
    <property type="entry name" value="CYSTEINE_SWITCH"/>
    <property type="match status" value="1"/>
</dbReference>
<keyword evidence="8 12" id="KW-0862">Zinc</keyword>
<keyword evidence="4" id="KW-0645">Protease</keyword>
<dbReference type="InterPro" id="IPR001818">
    <property type="entry name" value="Pept_M10_metallopeptidase"/>
</dbReference>
<dbReference type="CDD" id="cd04278">
    <property type="entry name" value="ZnMc_MMP"/>
    <property type="match status" value="1"/>
</dbReference>
<dbReference type="InterPro" id="IPR036365">
    <property type="entry name" value="PGBD-like_sf"/>
</dbReference>
<dbReference type="InterPro" id="IPR024079">
    <property type="entry name" value="MetalloPept_cat_dom_sf"/>
</dbReference>
<dbReference type="GO" id="GO:0006508">
    <property type="term" value="P:proteolysis"/>
    <property type="evidence" value="ECO:0007669"/>
    <property type="project" value="UniProtKB-KW"/>
</dbReference>
<organism evidence="15 16">
    <name type="scientific">Hibiscus trionum</name>
    <name type="common">Flower of an hour</name>
    <dbReference type="NCBI Taxonomy" id="183268"/>
    <lineage>
        <taxon>Eukaryota</taxon>
        <taxon>Viridiplantae</taxon>
        <taxon>Streptophyta</taxon>
        <taxon>Embryophyta</taxon>
        <taxon>Tracheophyta</taxon>
        <taxon>Spermatophyta</taxon>
        <taxon>Magnoliopsida</taxon>
        <taxon>eudicotyledons</taxon>
        <taxon>Gunneridae</taxon>
        <taxon>Pentapetalae</taxon>
        <taxon>rosids</taxon>
        <taxon>malvids</taxon>
        <taxon>Malvales</taxon>
        <taxon>Malvaceae</taxon>
        <taxon>Malvoideae</taxon>
        <taxon>Hibiscus</taxon>
    </lineage>
</organism>
<dbReference type="SUPFAM" id="SSF47090">
    <property type="entry name" value="PGBD-like"/>
    <property type="match status" value="1"/>
</dbReference>
<keyword evidence="10" id="KW-0865">Zymogen</keyword>
<dbReference type="PANTHER" id="PTHR10201:SF268">
    <property type="entry name" value="PEPTIDASE METALLOPEPTIDASE DOMAIN-CONTAINING PROTEIN"/>
    <property type="match status" value="1"/>
</dbReference>
<feature type="binding site" evidence="12">
    <location>
        <position position="153"/>
    </location>
    <ligand>
        <name>Zn(2+)</name>
        <dbReference type="ChEBI" id="CHEBI:29105"/>
        <label>1</label>
    </ligand>
</feature>
<reference evidence="15" key="1">
    <citation type="submission" date="2023-05" db="EMBL/GenBank/DDBJ databases">
        <title>Genome and transcriptome analyses reveal genes involved in the formation of fine ridges on petal epidermal cells in Hibiscus trionum.</title>
        <authorList>
            <person name="Koshimizu S."/>
            <person name="Masuda S."/>
            <person name="Ishii T."/>
            <person name="Shirasu K."/>
            <person name="Hoshino A."/>
            <person name="Arita M."/>
        </authorList>
    </citation>
    <scope>NUCLEOTIDE SEQUENCE</scope>
    <source>
        <strain evidence="15">Hamamatsu line</strain>
    </source>
</reference>
<keyword evidence="7" id="KW-0378">Hydrolase</keyword>
<comment type="similarity">
    <text evidence="2">Belongs to the peptidase M10A family. Matrix metalloproteinases (MMPs) subfamily.</text>
</comment>
<evidence type="ECO:0000256" key="1">
    <source>
        <dbReference type="ARBA" id="ARBA00004471"/>
    </source>
</evidence>
<evidence type="ECO:0000313" key="15">
    <source>
        <dbReference type="EMBL" id="GMI98186.1"/>
    </source>
</evidence>
<keyword evidence="3" id="KW-0325">Glycoprotein</keyword>